<accession>A0AAV9U214</accession>
<proteinExistence type="predicted"/>
<gene>
    <name evidence="1" type="ORF">TWF730_004363</name>
</gene>
<reference evidence="1 2" key="1">
    <citation type="submission" date="2019-10" db="EMBL/GenBank/DDBJ databases">
        <authorList>
            <person name="Palmer J.M."/>
        </authorList>
    </citation>
    <scope>NUCLEOTIDE SEQUENCE [LARGE SCALE GENOMIC DNA]</scope>
    <source>
        <strain evidence="1 2">TWF730</strain>
    </source>
</reference>
<evidence type="ECO:0000313" key="1">
    <source>
        <dbReference type="EMBL" id="KAK6331275.1"/>
    </source>
</evidence>
<dbReference type="EMBL" id="JAVHNS010000018">
    <property type="protein sequence ID" value="KAK6331275.1"/>
    <property type="molecule type" value="Genomic_DNA"/>
</dbReference>
<protein>
    <submittedName>
        <fullName evidence="1">Uncharacterized protein</fullName>
    </submittedName>
</protein>
<evidence type="ECO:0000313" key="2">
    <source>
        <dbReference type="Proteomes" id="UP001373714"/>
    </source>
</evidence>
<organism evidence="1 2">
    <name type="scientific">Orbilia blumenaviensis</name>
    <dbReference type="NCBI Taxonomy" id="1796055"/>
    <lineage>
        <taxon>Eukaryota</taxon>
        <taxon>Fungi</taxon>
        <taxon>Dikarya</taxon>
        <taxon>Ascomycota</taxon>
        <taxon>Pezizomycotina</taxon>
        <taxon>Orbiliomycetes</taxon>
        <taxon>Orbiliales</taxon>
        <taxon>Orbiliaceae</taxon>
        <taxon>Orbilia</taxon>
    </lineage>
</organism>
<comment type="caution">
    <text evidence="1">The sequence shown here is derived from an EMBL/GenBank/DDBJ whole genome shotgun (WGS) entry which is preliminary data.</text>
</comment>
<dbReference type="AlphaFoldDB" id="A0AAV9U214"/>
<name>A0AAV9U214_9PEZI</name>
<dbReference type="Proteomes" id="UP001373714">
    <property type="component" value="Unassembled WGS sequence"/>
</dbReference>
<sequence>MSFGTFIRSSTMSSLVLKMPVSLQWRILNAKSCTNTLLAGGATSSFRGLSGALYAASRQATEYEPNLHNTKSRSKRYSSPSVASTFIQEFQRAKIPFTALGTLIFEKKCARFSYDQILGRNREKMFALYMSIDDIKKPDESSAGLDKTSSWQKQIPSHASWRSEFAAARYCSYKVYLIWEALYHNSPVFREIMKDDEKCEDHLERNHIESCILWLLLGTLFDGGYLDCEYVSKLPDPMIYTFIKDSQVAAV</sequence>
<keyword evidence="2" id="KW-1185">Reference proteome</keyword>